<dbReference type="FunFam" id="3.20.20.300:FF:000001">
    <property type="entry name" value="Beta-hexosaminidase"/>
    <property type="match status" value="1"/>
</dbReference>
<comment type="similarity">
    <text evidence="11">Belongs to the glycosyl hydrolase 3 family. NagZ subfamily.</text>
</comment>
<dbReference type="AlphaFoldDB" id="A0A1C3EPC7"/>
<dbReference type="GO" id="GO:0005975">
    <property type="term" value="P:carbohydrate metabolic process"/>
    <property type="evidence" value="ECO:0007669"/>
    <property type="project" value="InterPro"/>
</dbReference>
<dbReference type="HAMAP" id="MF_00364">
    <property type="entry name" value="NagZ"/>
    <property type="match status" value="1"/>
</dbReference>
<dbReference type="Pfam" id="PF00933">
    <property type="entry name" value="Glyco_hydro_3"/>
    <property type="match status" value="1"/>
</dbReference>
<keyword evidence="9 11" id="KW-0961">Cell wall biogenesis/degradation</keyword>
<organism evidence="13 14">
    <name type="scientific">Veronia pacifica</name>
    <dbReference type="NCBI Taxonomy" id="1080227"/>
    <lineage>
        <taxon>Bacteria</taxon>
        <taxon>Pseudomonadati</taxon>
        <taxon>Pseudomonadota</taxon>
        <taxon>Gammaproteobacteria</taxon>
        <taxon>Vibrionales</taxon>
        <taxon>Vibrionaceae</taxon>
        <taxon>Veronia</taxon>
    </lineage>
</organism>
<dbReference type="InterPro" id="IPR036962">
    <property type="entry name" value="Glyco_hydro_3_N_sf"/>
</dbReference>
<evidence type="ECO:0000313" key="13">
    <source>
        <dbReference type="EMBL" id="ODA35081.1"/>
    </source>
</evidence>
<name>A0A1C3EPC7_9GAMM</name>
<feature type="active site" description="Nucleophile" evidence="11">
    <location>
        <position position="243"/>
    </location>
</feature>
<dbReference type="GO" id="GO:0009254">
    <property type="term" value="P:peptidoglycan turnover"/>
    <property type="evidence" value="ECO:0007669"/>
    <property type="project" value="UniProtKB-UniRule"/>
</dbReference>
<dbReference type="EMBL" id="LYBM01000006">
    <property type="protein sequence ID" value="ODA35081.1"/>
    <property type="molecule type" value="Genomic_DNA"/>
</dbReference>
<comment type="caution">
    <text evidence="13">The sequence shown here is derived from an EMBL/GenBank/DDBJ whole genome shotgun (WGS) entry which is preliminary data.</text>
</comment>
<evidence type="ECO:0000256" key="9">
    <source>
        <dbReference type="ARBA" id="ARBA00023316"/>
    </source>
</evidence>
<protein>
    <recommendedName>
        <fullName evidence="11">Beta-hexosaminidase</fullName>
        <ecNumber evidence="11">3.2.1.52</ecNumber>
    </recommendedName>
    <alternativeName>
        <fullName evidence="11">Beta-N-acetylhexosaminidase</fullName>
    </alternativeName>
    <alternativeName>
        <fullName evidence="11">N-acetyl-beta-glucosaminidase</fullName>
    </alternativeName>
</protein>
<dbReference type="PANTHER" id="PTHR30480:SF13">
    <property type="entry name" value="BETA-HEXOSAMINIDASE"/>
    <property type="match status" value="1"/>
</dbReference>
<dbReference type="InterPro" id="IPR022956">
    <property type="entry name" value="Beta_hexosaminidase_bac"/>
</dbReference>
<dbReference type="RefSeq" id="WP_068899958.1">
    <property type="nucleotide sequence ID" value="NZ_JBHUIF010000013.1"/>
</dbReference>
<evidence type="ECO:0000256" key="6">
    <source>
        <dbReference type="ARBA" id="ARBA00022984"/>
    </source>
</evidence>
<keyword evidence="6 11" id="KW-0573">Peptidoglycan synthesis</keyword>
<dbReference type="GO" id="GO:0009252">
    <property type="term" value="P:peptidoglycan biosynthetic process"/>
    <property type="evidence" value="ECO:0007669"/>
    <property type="project" value="UniProtKB-KW"/>
</dbReference>
<comment type="subcellular location">
    <subcellularLocation>
        <location evidence="11">Cytoplasm</location>
    </subcellularLocation>
</comment>
<feature type="active site" description="Proton donor/acceptor" evidence="11">
    <location>
        <position position="173"/>
    </location>
</feature>
<evidence type="ECO:0000256" key="3">
    <source>
        <dbReference type="ARBA" id="ARBA00022618"/>
    </source>
</evidence>
<dbReference type="GO" id="GO:0071555">
    <property type="term" value="P:cell wall organization"/>
    <property type="evidence" value="ECO:0007669"/>
    <property type="project" value="UniProtKB-KW"/>
</dbReference>
<dbReference type="InterPro" id="IPR050226">
    <property type="entry name" value="NagZ_Beta-hexosaminidase"/>
</dbReference>
<reference evidence="13 14" key="1">
    <citation type="submission" date="2016-05" db="EMBL/GenBank/DDBJ databases">
        <title>Genomic Taxonomy of the Vibrionaceae.</title>
        <authorList>
            <person name="Gomez-Gil B."/>
            <person name="Enciso-Ibarra J."/>
        </authorList>
    </citation>
    <scope>NUCLEOTIDE SEQUENCE [LARGE SCALE GENOMIC DNA]</scope>
    <source>
        <strain evidence="13 14">CAIM 1920</strain>
    </source>
</reference>
<evidence type="ECO:0000256" key="4">
    <source>
        <dbReference type="ARBA" id="ARBA00022801"/>
    </source>
</evidence>
<dbReference type="GO" id="GO:0051301">
    <property type="term" value="P:cell division"/>
    <property type="evidence" value="ECO:0007669"/>
    <property type="project" value="UniProtKB-KW"/>
</dbReference>
<dbReference type="GO" id="GO:0008360">
    <property type="term" value="P:regulation of cell shape"/>
    <property type="evidence" value="ECO:0007669"/>
    <property type="project" value="UniProtKB-KW"/>
</dbReference>
<feature type="binding site" evidence="11">
    <location>
        <position position="130"/>
    </location>
    <ligand>
        <name>substrate</name>
    </ligand>
</feature>
<proteinExistence type="inferred from homology"/>
<keyword evidence="3 11" id="KW-0132">Cell division</keyword>
<dbReference type="EC" id="3.2.1.52" evidence="11"/>
<evidence type="ECO:0000256" key="1">
    <source>
        <dbReference type="ARBA" id="ARBA00001231"/>
    </source>
</evidence>
<evidence type="ECO:0000256" key="5">
    <source>
        <dbReference type="ARBA" id="ARBA00022960"/>
    </source>
</evidence>
<comment type="function">
    <text evidence="11">Plays a role in peptidoglycan recycling by cleaving the terminal beta-1,4-linked N-acetylglucosamine (GlcNAc) from peptide-linked peptidoglycan fragments, giving rise to free GlcNAc, anhydro-N-acetylmuramic acid and anhydro-N-acetylmuramic acid-linked peptides.</text>
</comment>
<dbReference type="Gene3D" id="3.20.20.300">
    <property type="entry name" value="Glycoside hydrolase, family 3, N-terminal domain"/>
    <property type="match status" value="1"/>
</dbReference>
<sequence length="328" mass="36349">MGPLWIDLEGCELDAEERELLEHPIVGGVILFARNYHDNQQLLALTKSIRKASKKDILIGVDQEGGRVQRFRDGFTRLPPAQKYQGQPNGLTLAEDSAWLLAAELIAHDIDLSFAPVMDCGHGSRAIGDRAFSDDIEKVTDYTEAFIRGMSQAGMATTGKHFPGHGGVLEDSHLESPIDDRNNIFERDMRVFERHIKKGLLDAMMPAHIIYSNYDADPASGSSYWLKDILRQKLGFKGVIFSDDLSMEGATVMGGPAERAKKALDAGCDLLLMCNNRESTIAAVDSLPISDVPAAACLKKRTTFTMSELRLSDRWKKTRSQLERLIEG</sequence>
<dbReference type="PROSITE" id="PS00775">
    <property type="entry name" value="GLYCOSYL_HYDROL_F3"/>
    <property type="match status" value="1"/>
</dbReference>
<feature type="binding site" evidence="11">
    <location>
        <position position="62"/>
    </location>
    <ligand>
        <name>substrate</name>
    </ligand>
</feature>
<feature type="site" description="Important for catalytic activity" evidence="11">
    <location>
        <position position="171"/>
    </location>
</feature>
<evidence type="ECO:0000259" key="12">
    <source>
        <dbReference type="Pfam" id="PF00933"/>
    </source>
</evidence>
<evidence type="ECO:0000256" key="8">
    <source>
        <dbReference type="ARBA" id="ARBA00023306"/>
    </source>
</evidence>
<keyword evidence="14" id="KW-1185">Reference proteome</keyword>
<gene>
    <name evidence="11" type="primary">nagZ</name>
    <name evidence="13" type="ORF">A8L45_05225</name>
</gene>
<dbReference type="InterPro" id="IPR017853">
    <property type="entry name" value="GH"/>
</dbReference>
<comment type="catalytic activity">
    <reaction evidence="1 11">
        <text>Hydrolysis of terminal non-reducing N-acetyl-D-hexosamine residues in N-acetyl-beta-D-hexosaminides.</text>
        <dbReference type="EC" id="3.2.1.52"/>
    </reaction>
</comment>
<dbReference type="UniPathway" id="UPA00544"/>
<dbReference type="GO" id="GO:0004563">
    <property type="term" value="F:beta-N-acetylhexosaminidase activity"/>
    <property type="evidence" value="ECO:0007669"/>
    <property type="project" value="UniProtKB-UniRule"/>
</dbReference>
<evidence type="ECO:0000256" key="11">
    <source>
        <dbReference type="HAMAP-Rule" id="MF_00364"/>
    </source>
</evidence>
<accession>A0A1C3EPC7</accession>
<comment type="pathway">
    <text evidence="10 11">Cell wall biogenesis; peptidoglycan recycling.</text>
</comment>
<dbReference type="Proteomes" id="UP000094936">
    <property type="component" value="Unassembled WGS sequence"/>
</dbReference>
<dbReference type="InterPro" id="IPR001764">
    <property type="entry name" value="Glyco_hydro_3_N"/>
</dbReference>
<dbReference type="PANTHER" id="PTHR30480">
    <property type="entry name" value="BETA-HEXOSAMINIDASE-RELATED"/>
    <property type="match status" value="1"/>
</dbReference>
<feature type="binding site" evidence="11">
    <location>
        <begin position="160"/>
        <end position="161"/>
    </location>
    <ligand>
        <name>substrate</name>
    </ligand>
</feature>
<evidence type="ECO:0000313" key="14">
    <source>
        <dbReference type="Proteomes" id="UP000094936"/>
    </source>
</evidence>
<dbReference type="InterPro" id="IPR019800">
    <property type="entry name" value="Glyco_hydro_3_AS"/>
</dbReference>
<keyword evidence="4 11" id="KW-0378">Hydrolase</keyword>
<keyword evidence="2 11" id="KW-0963">Cytoplasm</keyword>
<dbReference type="SUPFAM" id="SSF51445">
    <property type="entry name" value="(Trans)glycosidases"/>
    <property type="match status" value="1"/>
</dbReference>
<evidence type="ECO:0000256" key="7">
    <source>
        <dbReference type="ARBA" id="ARBA00023295"/>
    </source>
</evidence>
<evidence type="ECO:0000256" key="2">
    <source>
        <dbReference type="ARBA" id="ARBA00022490"/>
    </source>
</evidence>
<dbReference type="STRING" id="1080227.A8L45_05225"/>
<dbReference type="NCBIfam" id="NF003740">
    <property type="entry name" value="PRK05337.1"/>
    <property type="match status" value="1"/>
</dbReference>
<feature type="binding site" evidence="11">
    <location>
        <position position="70"/>
    </location>
    <ligand>
        <name>substrate</name>
    </ligand>
</feature>
<keyword evidence="5 11" id="KW-0133">Cell shape</keyword>
<dbReference type="GO" id="GO:0005737">
    <property type="term" value="C:cytoplasm"/>
    <property type="evidence" value="ECO:0007669"/>
    <property type="project" value="UniProtKB-SubCell"/>
</dbReference>
<keyword evidence="8 11" id="KW-0131">Cell cycle</keyword>
<evidence type="ECO:0000256" key="10">
    <source>
        <dbReference type="ARBA" id="ARBA00037880"/>
    </source>
</evidence>
<feature type="domain" description="Glycoside hydrolase family 3 N-terminal" evidence="12">
    <location>
        <begin position="13"/>
        <end position="285"/>
    </location>
</feature>
<dbReference type="OrthoDB" id="9786661at2"/>
<keyword evidence="7 11" id="KW-0326">Glycosidase</keyword>